<dbReference type="GO" id="GO:0003677">
    <property type="term" value="F:DNA binding"/>
    <property type="evidence" value="ECO:0007669"/>
    <property type="project" value="UniProtKB-KW"/>
</dbReference>
<sequence length="247" mass="27798">MSFLGQVNFNLLSEVDRSIYNYMTTNSDKIPYMRVREIADESHTSASSVMRFIRKIGYESFTDFKTHFRIEHEMSFQGNYFEKGESWLAAKNFPQNTELQLKIIAEKILKADTVILFGTGSSGAICEYGGRKLASIGCNSVVLTDPTYPIFGKLRNTASNLLITLSVSGTTTEVIETVNGFNRHPDFETVCITANSNSTLAAMSDYILSYQVEIQELHKHEDMTSQIPCMHLLESLVMTVLELDNVL</sequence>
<dbReference type="Pfam" id="PF01418">
    <property type="entry name" value="HTH_6"/>
    <property type="match status" value="1"/>
</dbReference>
<protein>
    <submittedName>
        <fullName evidence="6">RpiR family transcriptional regulator</fullName>
    </submittedName>
</protein>
<evidence type="ECO:0000259" key="4">
    <source>
        <dbReference type="PROSITE" id="PS51071"/>
    </source>
</evidence>
<dbReference type="InterPro" id="IPR047640">
    <property type="entry name" value="RpiR-like"/>
</dbReference>
<dbReference type="EMBL" id="NGJU01000008">
    <property type="protein sequence ID" value="RST96030.1"/>
    <property type="molecule type" value="Genomic_DNA"/>
</dbReference>
<dbReference type="GO" id="GO:0003700">
    <property type="term" value="F:DNA-binding transcription factor activity"/>
    <property type="evidence" value="ECO:0007669"/>
    <property type="project" value="InterPro"/>
</dbReference>
<dbReference type="GO" id="GO:0097367">
    <property type="term" value="F:carbohydrate derivative binding"/>
    <property type="evidence" value="ECO:0007669"/>
    <property type="project" value="InterPro"/>
</dbReference>
<dbReference type="PANTHER" id="PTHR30514:SF1">
    <property type="entry name" value="HTH-TYPE TRANSCRIPTIONAL REGULATOR HEXR-RELATED"/>
    <property type="match status" value="1"/>
</dbReference>
<proteinExistence type="predicted"/>
<dbReference type="SUPFAM" id="SSF53697">
    <property type="entry name" value="SIS domain"/>
    <property type="match status" value="1"/>
</dbReference>
<name>A0A429ZQM8_9ENTE</name>
<dbReference type="GO" id="GO:1901135">
    <property type="term" value="P:carbohydrate derivative metabolic process"/>
    <property type="evidence" value="ECO:0007669"/>
    <property type="project" value="InterPro"/>
</dbReference>
<dbReference type="Proteomes" id="UP000287239">
    <property type="component" value="Unassembled WGS sequence"/>
</dbReference>
<evidence type="ECO:0000256" key="2">
    <source>
        <dbReference type="ARBA" id="ARBA00023125"/>
    </source>
</evidence>
<evidence type="ECO:0000313" key="6">
    <source>
        <dbReference type="EMBL" id="RST96030.1"/>
    </source>
</evidence>
<feature type="domain" description="SIS" evidence="5">
    <location>
        <begin position="104"/>
        <end position="243"/>
    </location>
</feature>
<dbReference type="Gene3D" id="3.40.50.10490">
    <property type="entry name" value="Glucose-6-phosphate isomerase like protein, domain 1"/>
    <property type="match status" value="1"/>
</dbReference>
<dbReference type="Gene3D" id="1.10.10.10">
    <property type="entry name" value="Winged helix-like DNA-binding domain superfamily/Winged helix DNA-binding domain"/>
    <property type="match status" value="1"/>
</dbReference>
<dbReference type="PROSITE" id="PS51464">
    <property type="entry name" value="SIS"/>
    <property type="match status" value="1"/>
</dbReference>
<keyword evidence="1" id="KW-0805">Transcription regulation</keyword>
<reference evidence="6 7" key="1">
    <citation type="submission" date="2017-05" db="EMBL/GenBank/DDBJ databases">
        <title>Vagococcus spp. assemblies.</title>
        <authorList>
            <person name="Gulvik C.A."/>
        </authorList>
    </citation>
    <scope>NUCLEOTIDE SEQUENCE [LARGE SCALE GENOMIC DNA]</scope>
    <source>
        <strain evidence="6 7">NCFB 2777</strain>
    </source>
</reference>
<gene>
    <name evidence="6" type="ORF">CBF35_06420</name>
</gene>
<comment type="caution">
    <text evidence="6">The sequence shown here is derived from an EMBL/GenBank/DDBJ whole genome shotgun (WGS) entry which is preliminary data.</text>
</comment>
<dbReference type="InterPro" id="IPR001347">
    <property type="entry name" value="SIS_dom"/>
</dbReference>
<feature type="domain" description="HTH rpiR-type" evidence="4">
    <location>
        <begin position="1"/>
        <end position="75"/>
    </location>
</feature>
<keyword evidence="2" id="KW-0238">DNA-binding</keyword>
<evidence type="ECO:0000259" key="5">
    <source>
        <dbReference type="PROSITE" id="PS51464"/>
    </source>
</evidence>
<organism evidence="6 7">
    <name type="scientific">Vagococcus salmoninarum</name>
    <dbReference type="NCBI Taxonomy" id="2739"/>
    <lineage>
        <taxon>Bacteria</taxon>
        <taxon>Bacillati</taxon>
        <taxon>Bacillota</taxon>
        <taxon>Bacilli</taxon>
        <taxon>Lactobacillales</taxon>
        <taxon>Enterococcaceae</taxon>
        <taxon>Vagococcus</taxon>
    </lineage>
</organism>
<evidence type="ECO:0000313" key="7">
    <source>
        <dbReference type="Proteomes" id="UP000287239"/>
    </source>
</evidence>
<keyword evidence="7" id="KW-1185">Reference proteome</keyword>
<evidence type="ECO:0000256" key="1">
    <source>
        <dbReference type="ARBA" id="ARBA00023015"/>
    </source>
</evidence>
<dbReference type="GeneID" id="98567997"/>
<accession>A0A429ZQM8</accession>
<evidence type="ECO:0000256" key="3">
    <source>
        <dbReference type="ARBA" id="ARBA00023163"/>
    </source>
</evidence>
<dbReference type="Pfam" id="PF01380">
    <property type="entry name" value="SIS"/>
    <property type="match status" value="1"/>
</dbReference>
<keyword evidence="3" id="KW-0804">Transcription</keyword>
<dbReference type="CDD" id="cd05013">
    <property type="entry name" value="SIS_RpiR"/>
    <property type="match status" value="1"/>
</dbReference>
<dbReference type="InterPro" id="IPR009057">
    <property type="entry name" value="Homeodomain-like_sf"/>
</dbReference>
<dbReference type="RefSeq" id="WP_126779265.1">
    <property type="nucleotide sequence ID" value="NZ_CAUQJP010000007.1"/>
</dbReference>
<dbReference type="InterPro" id="IPR036388">
    <property type="entry name" value="WH-like_DNA-bd_sf"/>
</dbReference>
<dbReference type="AlphaFoldDB" id="A0A429ZQM8"/>
<dbReference type="InterPro" id="IPR046348">
    <property type="entry name" value="SIS_dom_sf"/>
</dbReference>
<dbReference type="OrthoDB" id="1648815at2"/>
<dbReference type="InterPro" id="IPR035472">
    <property type="entry name" value="RpiR-like_SIS"/>
</dbReference>
<dbReference type="PROSITE" id="PS51071">
    <property type="entry name" value="HTH_RPIR"/>
    <property type="match status" value="1"/>
</dbReference>
<dbReference type="SUPFAM" id="SSF46689">
    <property type="entry name" value="Homeodomain-like"/>
    <property type="match status" value="1"/>
</dbReference>
<dbReference type="InterPro" id="IPR000281">
    <property type="entry name" value="HTH_RpiR"/>
</dbReference>
<dbReference type="PANTHER" id="PTHR30514">
    <property type="entry name" value="GLUCOKINASE"/>
    <property type="match status" value="1"/>
</dbReference>